<dbReference type="Gene3D" id="1.25.40.10">
    <property type="entry name" value="Tetratricopeptide repeat domain"/>
    <property type="match status" value="1"/>
</dbReference>
<comment type="caution">
    <text evidence="6">The sequence shown here is derived from an EMBL/GenBank/DDBJ whole genome shotgun (WGS) entry which is preliminary data.</text>
</comment>
<protein>
    <submittedName>
        <fullName evidence="6">OmpA family protein</fullName>
    </submittedName>
</protein>
<dbReference type="InterPro" id="IPR050330">
    <property type="entry name" value="Bact_OuterMem_StrucFunc"/>
</dbReference>
<proteinExistence type="predicted"/>
<keyword evidence="7" id="KW-1185">Reference proteome</keyword>
<name>A0ABW2DEI6_9BACT</name>
<dbReference type="SUPFAM" id="SSF48452">
    <property type="entry name" value="TPR-like"/>
    <property type="match status" value="1"/>
</dbReference>
<dbReference type="PROSITE" id="PS51123">
    <property type="entry name" value="OMPA_2"/>
    <property type="match status" value="1"/>
</dbReference>
<dbReference type="RefSeq" id="WP_066619907.1">
    <property type="nucleotide sequence ID" value="NZ_JBHSYQ010000003.1"/>
</dbReference>
<dbReference type="InterPro" id="IPR011659">
    <property type="entry name" value="WD40"/>
</dbReference>
<evidence type="ECO:0000313" key="6">
    <source>
        <dbReference type="EMBL" id="MFC6996262.1"/>
    </source>
</evidence>
<dbReference type="InterPro" id="IPR036737">
    <property type="entry name" value="OmpA-like_sf"/>
</dbReference>
<evidence type="ECO:0000256" key="4">
    <source>
        <dbReference type="PROSITE-ProRule" id="PRU00473"/>
    </source>
</evidence>
<dbReference type="InterPro" id="IPR011990">
    <property type="entry name" value="TPR-like_helical_dom_sf"/>
</dbReference>
<dbReference type="PRINTS" id="PR01021">
    <property type="entry name" value="OMPADOMAIN"/>
</dbReference>
<evidence type="ECO:0000256" key="2">
    <source>
        <dbReference type="ARBA" id="ARBA00023136"/>
    </source>
</evidence>
<reference evidence="7" key="1">
    <citation type="journal article" date="2019" name="Int. J. Syst. Evol. Microbiol.">
        <title>The Global Catalogue of Microorganisms (GCM) 10K type strain sequencing project: providing services to taxonomists for standard genome sequencing and annotation.</title>
        <authorList>
            <consortium name="The Broad Institute Genomics Platform"/>
            <consortium name="The Broad Institute Genome Sequencing Center for Infectious Disease"/>
            <person name="Wu L."/>
            <person name="Ma J."/>
        </authorList>
    </citation>
    <scope>NUCLEOTIDE SEQUENCE [LARGE SCALE GENOMIC DNA]</scope>
    <source>
        <strain evidence="7">CGMCC 4.7393</strain>
    </source>
</reference>
<dbReference type="PANTHER" id="PTHR30329:SF21">
    <property type="entry name" value="LIPOPROTEIN YIAD-RELATED"/>
    <property type="match status" value="1"/>
</dbReference>
<dbReference type="SUPFAM" id="SSF103088">
    <property type="entry name" value="OmpA-like"/>
    <property type="match status" value="1"/>
</dbReference>
<dbReference type="InterPro" id="IPR011042">
    <property type="entry name" value="6-blade_b-propeller_TolB-like"/>
</dbReference>
<dbReference type="Proteomes" id="UP001596405">
    <property type="component" value="Unassembled WGS sequence"/>
</dbReference>
<organism evidence="6 7">
    <name type="scientific">Rufibacter roseus</name>
    <dbReference type="NCBI Taxonomy" id="1567108"/>
    <lineage>
        <taxon>Bacteria</taxon>
        <taxon>Pseudomonadati</taxon>
        <taxon>Bacteroidota</taxon>
        <taxon>Cytophagia</taxon>
        <taxon>Cytophagales</taxon>
        <taxon>Hymenobacteraceae</taxon>
        <taxon>Rufibacter</taxon>
    </lineage>
</organism>
<dbReference type="Pfam" id="PF00691">
    <property type="entry name" value="OmpA"/>
    <property type="match status" value="1"/>
</dbReference>
<keyword evidence="2 4" id="KW-0472">Membrane</keyword>
<comment type="subcellular location">
    <subcellularLocation>
        <location evidence="1">Cell outer membrane</location>
    </subcellularLocation>
</comment>
<feature type="domain" description="OmpA-like" evidence="5">
    <location>
        <begin position="545"/>
        <end position="664"/>
    </location>
</feature>
<dbReference type="EMBL" id="JBHSYQ010000003">
    <property type="protein sequence ID" value="MFC6996262.1"/>
    <property type="molecule type" value="Genomic_DNA"/>
</dbReference>
<dbReference type="Gene3D" id="3.30.1330.60">
    <property type="entry name" value="OmpA-like domain"/>
    <property type="match status" value="1"/>
</dbReference>
<dbReference type="Pfam" id="PF07676">
    <property type="entry name" value="PD40"/>
    <property type="match status" value="3"/>
</dbReference>
<evidence type="ECO:0000313" key="7">
    <source>
        <dbReference type="Proteomes" id="UP001596405"/>
    </source>
</evidence>
<sequence length="664" mass="75028">MRYTYKSYILAILLIGSFIIEGCQTTRKADYHYENFDYMLAIEEYQEAFNGKEPKLKGAQRLADSYRLTGQTVKAEEWYARVVAMPEADPINIFYYAEALQSNGKYFEAKTQFQNYAMKAPAQAAQANARAQAIDFAMKLMEEPPSAIVVNETVINSANADFSPTIYEDGILFTSDRGGSPANQDDKIKDPGQYGWTGRPYLQMFYAQRNEDSTWQVPTIVDATLNNIYHDGPAVMDSANNTIYFTRTNMVLVKQKNVNVDPTSWVKKPMTNEYINRLEIFSARRDGSNWTDVKPFEYNKVSEYNVGHPAISPDGQVLYFVSDKPGGQGQTDIYYSERQPDGSWGQPMNAGPTINTAGKEMFPAFDNDGFLYFSSDTHLGFGGLDVFRTRGSRTTWSKPENMRMPLNSPKDDFGMTFMLNEQGEQVGYFSSNRESNNGTDDIYSFKLLSNAVLLVTTLERVQTPGKRSVTQPLSDVRLGLAVQNSTDSIFAFTNANGEYNYGVMKGRTYELSGDKLGYLRQTATVKIDTTSLADTTRVTLIFDKSAINTTIAIEKIYYDLDKWNIRPDAAAELDKLVRMLKDNPSIKIELASHTDSREGHGYNQLLSERRAQAAVEYLVKQGIPRNRLTWRGYGETRLVNGCSDGVECTEDQHQMNRRTEFTIK</sequence>
<evidence type="ECO:0000259" key="5">
    <source>
        <dbReference type="PROSITE" id="PS51123"/>
    </source>
</evidence>
<dbReference type="CDD" id="cd07185">
    <property type="entry name" value="OmpA_C-like"/>
    <property type="match status" value="1"/>
</dbReference>
<dbReference type="InterPro" id="IPR006664">
    <property type="entry name" value="OMP_bac"/>
</dbReference>
<dbReference type="Gene3D" id="2.120.10.30">
    <property type="entry name" value="TolB, C-terminal domain"/>
    <property type="match status" value="1"/>
</dbReference>
<accession>A0ABW2DEI6</accession>
<keyword evidence="3" id="KW-0998">Cell outer membrane</keyword>
<dbReference type="InterPro" id="IPR006665">
    <property type="entry name" value="OmpA-like"/>
</dbReference>
<evidence type="ECO:0000256" key="3">
    <source>
        <dbReference type="ARBA" id="ARBA00023237"/>
    </source>
</evidence>
<evidence type="ECO:0000256" key="1">
    <source>
        <dbReference type="ARBA" id="ARBA00004442"/>
    </source>
</evidence>
<gene>
    <name evidence="6" type="ORF">ACFQHR_01440</name>
</gene>
<dbReference type="PANTHER" id="PTHR30329">
    <property type="entry name" value="STATOR ELEMENT OF FLAGELLAR MOTOR COMPLEX"/>
    <property type="match status" value="1"/>
</dbReference>
<dbReference type="SUPFAM" id="SSF82171">
    <property type="entry name" value="DPP6 N-terminal domain-like"/>
    <property type="match status" value="1"/>
</dbReference>